<feature type="compositionally biased region" description="Basic and acidic residues" evidence="1">
    <location>
        <begin position="30"/>
        <end position="41"/>
    </location>
</feature>
<organism evidence="2">
    <name type="scientific">bioreactor metagenome</name>
    <dbReference type="NCBI Taxonomy" id="1076179"/>
    <lineage>
        <taxon>unclassified sequences</taxon>
        <taxon>metagenomes</taxon>
        <taxon>ecological metagenomes</taxon>
    </lineage>
</organism>
<dbReference type="AlphaFoldDB" id="A0A645GW19"/>
<reference evidence="2" key="1">
    <citation type="submission" date="2019-08" db="EMBL/GenBank/DDBJ databases">
        <authorList>
            <person name="Kucharzyk K."/>
            <person name="Murdoch R.W."/>
            <person name="Higgins S."/>
            <person name="Loffler F."/>
        </authorList>
    </citation>
    <scope>NUCLEOTIDE SEQUENCE</scope>
</reference>
<comment type="caution">
    <text evidence="2">The sequence shown here is derived from an EMBL/GenBank/DDBJ whole genome shotgun (WGS) entry which is preliminary data.</text>
</comment>
<proteinExistence type="predicted"/>
<feature type="region of interest" description="Disordered" evidence="1">
    <location>
        <begin position="30"/>
        <end position="50"/>
    </location>
</feature>
<sequence length="233" mass="25665">MPDVSRDQRVDLPASSVVVQVVAVVGSGDRPELHQGARPREPVGVPTGLGGEDVELGGDHDRGRDPVQIRDIARGGRRHQPVGSLSGIRNVAGVEDLAHPRPQLRPADHRPLRPRRHGEIQHRIVQHLQRQGGAATFQRHSRHRRCQRSTCALATDGEPAAVPPVLRAMRGEPARDLVGMVRRIREPMLRSEHILGVDHHRSRCGREQAAGGIVHRSQIEHIPAAVQVEMHRG</sequence>
<protein>
    <submittedName>
        <fullName evidence="2">Uncharacterized protein</fullName>
    </submittedName>
</protein>
<evidence type="ECO:0000256" key="1">
    <source>
        <dbReference type="SAM" id="MobiDB-lite"/>
    </source>
</evidence>
<dbReference type="EMBL" id="VSSQ01078434">
    <property type="protein sequence ID" value="MPN28224.1"/>
    <property type="molecule type" value="Genomic_DNA"/>
</dbReference>
<gene>
    <name evidence="2" type="ORF">SDC9_175665</name>
</gene>
<accession>A0A645GW19</accession>
<evidence type="ECO:0000313" key="2">
    <source>
        <dbReference type="EMBL" id="MPN28224.1"/>
    </source>
</evidence>
<name>A0A645GW19_9ZZZZ</name>